<feature type="transmembrane region" description="Helical" evidence="10">
    <location>
        <begin position="365"/>
        <end position="392"/>
    </location>
</feature>
<evidence type="ECO:0000256" key="1">
    <source>
        <dbReference type="ARBA" id="ARBA00004127"/>
    </source>
</evidence>
<comment type="caution">
    <text evidence="12">The sequence shown here is derived from an EMBL/GenBank/DDBJ whole genome shotgun (WGS) entry which is preliminary data.</text>
</comment>
<dbReference type="OrthoDB" id="6021076at2759"/>
<accession>A0A9W7CCW0</accession>
<feature type="transmembrane region" description="Helical" evidence="10">
    <location>
        <begin position="20"/>
        <end position="49"/>
    </location>
</feature>
<proteinExistence type="inferred from homology"/>
<evidence type="ECO:0000256" key="2">
    <source>
        <dbReference type="ARBA" id="ARBA00004156"/>
    </source>
</evidence>
<feature type="domain" description="Amino acid transporter transmembrane" evidence="11">
    <location>
        <begin position="2"/>
        <end position="386"/>
    </location>
</feature>
<dbReference type="Pfam" id="PF01490">
    <property type="entry name" value="Aa_trans"/>
    <property type="match status" value="1"/>
</dbReference>
<comment type="subcellular location">
    <subcellularLocation>
        <location evidence="2">Cytoplasmic vesicle membrane</location>
    </subcellularLocation>
    <subcellularLocation>
        <location evidence="1">Endomembrane system</location>
        <topology evidence="1">Multi-pass membrane protein</topology>
    </subcellularLocation>
</comment>
<keyword evidence="8 10" id="KW-0472">Membrane</keyword>
<evidence type="ECO:0000256" key="6">
    <source>
        <dbReference type="ARBA" id="ARBA00022775"/>
    </source>
</evidence>
<dbReference type="PANTHER" id="PTHR22950">
    <property type="entry name" value="AMINO ACID TRANSPORTER"/>
    <property type="match status" value="1"/>
</dbReference>
<evidence type="ECO:0000256" key="9">
    <source>
        <dbReference type="ARBA" id="ARBA00023329"/>
    </source>
</evidence>
<dbReference type="PANTHER" id="PTHR22950:SF689">
    <property type="entry name" value="VESICULAR INHIBITORY AMINO ACID TRANSPORTER"/>
    <property type="match status" value="1"/>
</dbReference>
<feature type="transmembrane region" description="Helical" evidence="10">
    <location>
        <begin position="308"/>
        <end position="328"/>
    </location>
</feature>
<evidence type="ECO:0000256" key="5">
    <source>
        <dbReference type="ARBA" id="ARBA00022692"/>
    </source>
</evidence>
<dbReference type="GO" id="GO:0005774">
    <property type="term" value="C:vacuolar membrane"/>
    <property type="evidence" value="ECO:0007669"/>
    <property type="project" value="TreeGrafter"/>
</dbReference>
<organism evidence="12 13">
    <name type="scientific">Triparma retinervis</name>
    <dbReference type="NCBI Taxonomy" id="2557542"/>
    <lineage>
        <taxon>Eukaryota</taxon>
        <taxon>Sar</taxon>
        <taxon>Stramenopiles</taxon>
        <taxon>Ochrophyta</taxon>
        <taxon>Bolidophyceae</taxon>
        <taxon>Parmales</taxon>
        <taxon>Triparmaceae</taxon>
        <taxon>Triparma</taxon>
    </lineage>
</organism>
<dbReference type="GO" id="GO:0030659">
    <property type="term" value="C:cytoplasmic vesicle membrane"/>
    <property type="evidence" value="ECO:0007669"/>
    <property type="project" value="UniProtKB-SubCell"/>
</dbReference>
<evidence type="ECO:0000256" key="10">
    <source>
        <dbReference type="SAM" id="Phobius"/>
    </source>
</evidence>
<feature type="transmembrane region" description="Helical" evidence="10">
    <location>
        <begin position="266"/>
        <end position="288"/>
    </location>
</feature>
<dbReference type="GO" id="GO:0015179">
    <property type="term" value="F:L-amino acid transmembrane transporter activity"/>
    <property type="evidence" value="ECO:0007669"/>
    <property type="project" value="TreeGrafter"/>
</dbReference>
<evidence type="ECO:0000259" key="11">
    <source>
        <dbReference type="Pfam" id="PF01490"/>
    </source>
</evidence>
<evidence type="ECO:0000256" key="8">
    <source>
        <dbReference type="ARBA" id="ARBA00023136"/>
    </source>
</evidence>
<evidence type="ECO:0000256" key="3">
    <source>
        <dbReference type="ARBA" id="ARBA00008066"/>
    </source>
</evidence>
<dbReference type="AlphaFoldDB" id="A0A9W7CCW0"/>
<keyword evidence="7 10" id="KW-1133">Transmembrane helix</keyword>
<keyword evidence="5 10" id="KW-0812">Transmembrane</keyword>
<comment type="similarity">
    <text evidence="3">Belongs to the amino acid/polyamine transporter 2 family.</text>
</comment>
<keyword evidence="6" id="KW-0532">Neurotransmitter transport</keyword>
<feature type="transmembrane region" description="Helical" evidence="10">
    <location>
        <begin position="188"/>
        <end position="209"/>
    </location>
</feature>
<evidence type="ECO:0000256" key="7">
    <source>
        <dbReference type="ARBA" id="ARBA00022989"/>
    </source>
</evidence>
<feature type="transmembrane region" description="Helical" evidence="10">
    <location>
        <begin position="334"/>
        <end position="353"/>
    </location>
</feature>
<dbReference type="Proteomes" id="UP001165082">
    <property type="component" value="Unassembled WGS sequence"/>
</dbReference>
<dbReference type="GO" id="GO:0012505">
    <property type="term" value="C:endomembrane system"/>
    <property type="evidence" value="ECO:0007669"/>
    <property type="project" value="UniProtKB-SubCell"/>
</dbReference>
<feature type="transmembrane region" description="Helical" evidence="10">
    <location>
        <begin position="149"/>
        <end position="168"/>
    </location>
</feature>
<evidence type="ECO:0000313" key="12">
    <source>
        <dbReference type="EMBL" id="GMI04267.1"/>
    </source>
</evidence>
<feature type="transmembrane region" description="Helical" evidence="10">
    <location>
        <begin position="83"/>
        <end position="104"/>
    </location>
</feature>
<sequence>MLNELEGAGLLGMPYAIKLGGYYSLCCLGFVGALAGFTGWALAHCMYTYSPTGKRRRVRDNYSSVGKACYGPKGERAVKYVQMVNLTSVGIVYLVLVASTMSPLVDLSNHLTFLNHLSNANQRYWAVVATLVVLPTVHIGGYKKLAVMSALGVLCLSAIFILGTYYSIDKIKTDGAAAMPILGEEESALWSLPAAFSMFVFAFSAHGIFPDLEASMENPASFGSVVSVVFVLNILVKVTFALAGVLAFGTDTDEILTTNLPSAPRLAVSCLIVANTLLSFPLPLVPVFRMLKKRSDDCDDDYSSSVQAIQRTLVVLFCGLVAASLPSFSLAMGFMGSLTLPFLTFIFPALFYYKLHVNGENNSSSLIKIVLIIVVVVGFLGLVSGLVSNAAIASGWDE</sequence>
<feature type="transmembrane region" description="Helical" evidence="10">
    <location>
        <begin position="124"/>
        <end position="142"/>
    </location>
</feature>
<keyword evidence="9" id="KW-0968">Cytoplasmic vesicle</keyword>
<gene>
    <name evidence="12" type="ORF">TrRE_jg5013</name>
</gene>
<feature type="transmembrane region" description="Helical" evidence="10">
    <location>
        <begin position="221"/>
        <end position="246"/>
    </location>
</feature>
<protein>
    <recommendedName>
        <fullName evidence="11">Amino acid transporter transmembrane domain-containing protein</fullName>
    </recommendedName>
</protein>
<evidence type="ECO:0000256" key="4">
    <source>
        <dbReference type="ARBA" id="ARBA00022448"/>
    </source>
</evidence>
<reference evidence="12" key="1">
    <citation type="submission" date="2022-07" db="EMBL/GenBank/DDBJ databases">
        <title>Genome analysis of Parmales, a sister group of diatoms, reveals the evolutionary specialization of diatoms from phago-mixotrophs to photoautotrophs.</title>
        <authorList>
            <person name="Ban H."/>
            <person name="Sato S."/>
            <person name="Yoshikawa S."/>
            <person name="Kazumasa Y."/>
            <person name="Nakamura Y."/>
            <person name="Ichinomiya M."/>
            <person name="Saitoh K."/>
            <person name="Sato N."/>
            <person name="Blanc-Mathieu R."/>
            <person name="Endo H."/>
            <person name="Kuwata A."/>
            <person name="Ogata H."/>
        </authorList>
    </citation>
    <scope>NUCLEOTIDE SEQUENCE</scope>
</reference>
<evidence type="ECO:0000313" key="13">
    <source>
        <dbReference type="Proteomes" id="UP001165082"/>
    </source>
</evidence>
<name>A0A9W7CCW0_9STRA</name>
<keyword evidence="13" id="KW-1185">Reference proteome</keyword>
<dbReference type="EMBL" id="BRXZ01000069">
    <property type="protein sequence ID" value="GMI04267.1"/>
    <property type="molecule type" value="Genomic_DNA"/>
</dbReference>
<keyword evidence="4" id="KW-0813">Transport</keyword>
<dbReference type="InterPro" id="IPR013057">
    <property type="entry name" value="AA_transpt_TM"/>
</dbReference>